<evidence type="ECO:0000256" key="3">
    <source>
        <dbReference type="ARBA" id="ARBA00021330"/>
    </source>
</evidence>
<reference evidence="14" key="1">
    <citation type="journal article" date="2020" name="Nat. Commun.">
        <title>Large-scale genome sequencing of mycorrhizal fungi provides insights into the early evolution of symbiotic traits.</title>
        <authorList>
            <person name="Miyauchi S."/>
            <person name="Kiss E."/>
            <person name="Kuo A."/>
            <person name="Drula E."/>
            <person name="Kohler A."/>
            <person name="Sanchez-Garcia M."/>
            <person name="Morin E."/>
            <person name="Andreopoulos B."/>
            <person name="Barry K.W."/>
            <person name="Bonito G."/>
            <person name="Buee M."/>
            <person name="Carver A."/>
            <person name="Chen C."/>
            <person name="Cichocki N."/>
            <person name="Clum A."/>
            <person name="Culley D."/>
            <person name="Crous P.W."/>
            <person name="Fauchery L."/>
            <person name="Girlanda M."/>
            <person name="Hayes R.D."/>
            <person name="Keri Z."/>
            <person name="LaButti K."/>
            <person name="Lipzen A."/>
            <person name="Lombard V."/>
            <person name="Magnuson J."/>
            <person name="Maillard F."/>
            <person name="Murat C."/>
            <person name="Nolan M."/>
            <person name="Ohm R.A."/>
            <person name="Pangilinan J."/>
            <person name="Pereira M.F."/>
            <person name="Perotto S."/>
            <person name="Peter M."/>
            <person name="Pfister S."/>
            <person name="Riley R."/>
            <person name="Sitrit Y."/>
            <person name="Stielow J.B."/>
            <person name="Szollosi G."/>
            <person name="Zifcakova L."/>
            <person name="Stursova M."/>
            <person name="Spatafora J.W."/>
            <person name="Tedersoo L."/>
            <person name="Vaario L.M."/>
            <person name="Yamada A."/>
            <person name="Yan M."/>
            <person name="Wang P."/>
            <person name="Xu J."/>
            <person name="Bruns T."/>
            <person name="Baldrian P."/>
            <person name="Vilgalys R."/>
            <person name="Dunand C."/>
            <person name="Henrissat B."/>
            <person name="Grigoriev I.V."/>
            <person name="Hibbett D."/>
            <person name="Nagy L.G."/>
            <person name="Martin F.M."/>
        </authorList>
    </citation>
    <scope>NUCLEOTIDE SEQUENCE</scope>
    <source>
        <strain evidence="14">UP504</strain>
    </source>
</reference>
<dbReference type="InterPro" id="IPR026610">
    <property type="entry name" value="Hen1"/>
</dbReference>
<evidence type="ECO:0000256" key="12">
    <source>
        <dbReference type="ARBA" id="ARBA00048418"/>
    </source>
</evidence>
<dbReference type="GO" id="GO:0005634">
    <property type="term" value="C:nucleus"/>
    <property type="evidence" value="ECO:0007669"/>
    <property type="project" value="TreeGrafter"/>
</dbReference>
<evidence type="ECO:0000256" key="8">
    <source>
        <dbReference type="ARBA" id="ARBA00022842"/>
    </source>
</evidence>
<evidence type="ECO:0000256" key="4">
    <source>
        <dbReference type="ARBA" id="ARBA00022603"/>
    </source>
</evidence>
<protein>
    <recommendedName>
        <fullName evidence="3">Small RNA 2'-O-methyltransferase</fullName>
        <ecNumber evidence="11">2.1.1.386</ecNumber>
    </recommendedName>
</protein>
<dbReference type="GO" id="GO:0030422">
    <property type="term" value="P:siRNA processing"/>
    <property type="evidence" value="ECO:0007669"/>
    <property type="project" value="TreeGrafter"/>
</dbReference>
<evidence type="ECO:0000256" key="11">
    <source>
        <dbReference type="ARBA" id="ARBA00035025"/>
    </source>
</evidence>
<evidence type="ECO:0000256" key="1">
    <source>
        <dbReference type="ARBA" id="ARBA00001946"/>
    </source>
</evidence>
<comment type="cofactor">
    <cofactor evidence="1">
        <name>Mg(2+)</name>
        <dbReference type="ChEBI" id="CHEBI:18420"/>
    </cofactor>
</comment>
<feature type="region of interest" description="Disordered" evidence="13">
    <location>
        <begin position="393"/>
        <end position="458"/>
    </location>
</feature>
<proteinExistence type="inferred from homology"/>
<evidence type="ECO:0000256" key="9">
    <source>
        <dbReference type="ARBA" id="ARBA00022884"/>
    </source>
</evidence>
<dbReference type="PANTHER" id="PTHR21404:SF3">
    <property type="entry name" value="SMALL RNA 2'-O-METHYLTRANSFERASE"/>
    <property type="match status" value="1"/>
</dbReference>
<organism evidence="14 15">
    <name type="scientific">Hydnum rufescens UP504</name>
    <dbReference type="NCBI Taxonomy" id="1448309"/>
    <lineage>
        <taxon>Eukaryota</taxon>
        <taxon>Fungi</taxon>
        <taxon>Dikarya</taxon>
        <taxon>Basidiomycota</taxon>
        <taxon>Agaricomycotina</taxon>
        <taxon>Agaricomycetes</taxon>
        <taxon>Cantharellales</taxon>
        <taxon>Hydnaceae</taxon>
        <taxon>Hydnum</taxon>
    </lineage>
</organism>
<gene>
    <name evidence="14" type="ORF">BS47DRAFT_1332094</name>
</gene>
<evidence type="ECO:0000256" key="10">
    <source>
        <dbReference type="ARBA" id="ARBA00023158"/>
    </source>
</evidence>
<comment type="similarity">
    <text evidence="2">Belongs to the methyltransferase superfamily. HEN1 family.</text>
</comment>
<dbReference type="EMBL" id="MU129028">
    <property type="protein sequence ID" value="KAF9509810.1"/>
    <property type="molecule type" value="Genomic_DNA"/>
</dbReference>
<dbReference type="GO" id="GO:0090486">
    <property type="term" value="F:small RNA 2'-O-methyltransferase activity"/>
    <property type="evidence" value="ECO:0007669"/>
    <property type="project" value="UniProtKB-EC"/>
</dbReference>
<name>A0A9P6APX0_9AGAM</name>
<evidence type="ECO:0000256" key="13">
    <source>
        <dbReference type="SAM" id="MobiDB-lite"/>
    </source>
</evidence>
<dbReference type="EC" id="2.1.1.386" evidence="11"/>
<keyword evidence="15" id="KW-1185">Reference proteome</keyword>
<evidence type="ECO:0000256" key="7">
    <source>
        <dbReference type="ARBA" id="ARBA00022723"/>
    </source>
</evidence>
<dbReference type="OrthoDB" id="2154311at2759"/>
<dbReference type="GO" id="GO:0005737">
    <property type="term" value="C:cytoplasm"/>
    <property type="evidence" value="ECO:0007669"/>
    <property type="project" value="TreeGrafter"/>
</dbReference>
<keyword evidence="7" id="KW-0479">Metal-binding</keyword>
<comment type="caution">
    <text evidence="14">The sequence shown here is derived from an EMBL/GenBank/DDBJ whole genome shotgun (WGS) entry which is preliminary data.</text>
</comment>
<accession>A0A9P6APX0</accession>
<keyword evidence="4" id="KW-0489">Methyltransferase</keyword>
<evidence type="ECO:0000256" key="6">
    <source>
        <dbReference type="ARBA" id="ARBA00022691"/>
    </source>
</evidence>
<keyword evidence="9" id="KW-0694">RNA-binding</keyword>
<dbReference type="AlphaFoldDB" id="A0A9P6APX0"/>
<evidence type="ECO:0000313" key="15">
    <source>
        <dbReference type="Proteomes" id="UP000886523"/>
    </source>
</evidence>
<dbReference type="Proteomes" id="UP000886523">
    <property type="component" value="Unassembled WGS sequence"/>
</dbReference>
<dbReference type="GO" id="GO:0003723">
    <property type="term" value="F:RNA binding"/>
    <property type="evidence" value="ECO:0007669"/>
    <property type="project" value="UniProtKB-KW"/>
</dbReference>
<keyword evidence="8" id="KW-0460">Magnesium</keyword>
<keyword evidence="6" id="KW-0949">S-adenosyl-L-methionine</keyword>
<dbReference type="SUPFAM" id="SSF53335">
    <property type="entry name" value="S-adenosyl-L-methionine-dependent methyltransferases"/>
    <property type="match status" value="1"/>
</dbReference>
<keyword evidence="5" id="KW-0808">Transferase</keyword>
<dbReference type="GO" id="GO:0001510">
    <property type="term" value="P:RNA methylation"/>
    <property type="evidence" value="ECO:0007669"/>
    <property type="project" value="InterPro"/>
</dbReference>
<dbReference type="Gene3D" id="3.40.50.150">
    <property type="entry name" value="Vaccinia Virus protein VP39"/>
    <property type="match status" value="1"/>
</dbReference>
<dbReference type="InterPro" id="IPR029063">
    <property type="entry name" value="SAM-dependent_MTases_sf"/>
</dbReference>
<dbReference type="PANTHER" id="PTHR21404">
    <property type="entry name" value="HEN1"/>
    <property type="match status" value="1"/>
</dbReference>
<dbReference type="GO" id="GO:0046872">
    <property type="term" value="F:metal ion binding"/>
    <property type="evidence" value="ECO:0007669"/>
    <property type="project" value="UniProtKB-KW"/>
</dbReference>
<feature type="compositionally biased region" description="Polar residues" evidence="13">
    <location>
        <begin position="447"/>
        <end position="458"/>
    </location>
</feature>
<evidence type="ECO:0000256" key="2">
    <source>
        <dbReference type="ARBA" id="ARBA00009026"/>
    </source>
</evidence>
<comment type="catalytic activity">
    <reaction evidence="12">
        <text>small RNA 3'-end nucleotide + S-adenosyl-L-methionine = small RNA 3'-end 2'-O-methylnucleotide + S-adenosyl-L-homocysteine + H(+)</text>
        <dbReference type="Rhea" id="RHEA:37887"/>
        <dbReference type="Rhea" id="RHEA-COMP:10415"/>
        <dbReference type="Rhea" id="RHEA-COMP:10416"/>
        <dbReference type="ChEBI" id="CHEBI:15378"/>
        <dbReference type="ChEBI" id="CHEBI:57856"/>
        <dbReference type="ChEBI" id="CHEBI:59789"/>
        <dbReference type="ChEBI" id="CHEBI:74896"/>
        <dbReference type="ChEBI" id="CHEBI:74898"/>
        <dbReference type="EC" id="2.1.1.386"/>
    </reaction>
</comment>
<evidence type="ECO:0000256" key="5">
    <source>
        <dbReference type="ARBA" id="ARBA00022679"/>
    </source>
</evidence>
<sequence length="458" mass="51655">MHHPLAASRYTSIHHFGPRGYGWILGQLRRKPVRKILDLGCGEGTLLRFLTEPASVIYNDAEPLNPDWTSRQLHPSLLSGLDVHLPSLQEAISHTAPRTYEPGRPRYVTGVPRWDELKVQIWHGALETINEEFVDEHECFVATEVVEHLPSEILDQFFPVILGYYRPPLLLLTTPNYDFNALFTAPGHTRSGYPDPTGDTHRIFRHDDHKREWTVSEWRTWCETGAYTYGYEIEVGALGVPIEDDPFGRTAFEVGKASLTAVFRRLDDRPRVRPVVQSQSGGSGSSGVKHVLVAEHIHHAHSGAGQPMEAEEIRNRVKAVLSTHTTNELDVESIWISRDVDVACGGSVPALISALLQSDPDGSEPEWEITEGGRDMLNWLVLWKNWVMPKEEDSRGMWDQGGSEDEELDWRTHGEGVEEEDASHSWPEPATVTDDWWPSPTAAWESDTPQQLPIITQL</sequence>
<evidence type="ECO:0000313" key="14">
    <source>
        <dbReference type="EMBL" id="KAF9509810.1"/>
    </source>
</evidence>
<keyword evidence="10" id="KW-0943">RNA-mediated gene silencing</keyword>